<accession>A0A2J7YP42</accession>
<reference evidence="1 2" key="1">
    <citation type="submission" date="2015-09" db="EMBL/GenBank/DDBJ databases">
        <title>Genome sequence, genome mining and natural product profiling of a biocontrol bacterium Streptomyces malaysiensis F913.</title>
        <authorList>
            <person name="Xu Y."/>
            <person name="Wei J."/>
            <person name="Xie J."/>
            <person name="Li T."/>
            <person name="Zhou Z."/>
        </authorList>
    </citation>
    <scope>NUCLEOTIDE SEQUENCE [LARGE SCALE GENOMIC DNA]</scope>
    <source>
        <strain evidence="1 2">F913</strain>
    </source>
</reference>
<evidence type="ECO:0000313" key="2">
    <source>
        <dbReference type="Proteomes" id="UP000236520"/>
    </source>
</evidence>
<comment type="caution">
    <text evidence="1">The sequence shown here is derived from an EMBL/GenBank/DDBJ whole genome shotgun (WGS) entry which is preliminary data.</text>
</comment>
<dbReference type="Proteomes" id="UP000236520">
    <property type="component" value="Unassembled WGS sequence"/>
</dbReference>
<protein>
    <submittedName>
        <fullName evidence="1">Uncharacterized protein</fullName>
    </submittedName>
</protein>
<dbReference type="RefSeq" id="WP_102935780.1">
    <property type="nucleotide sequence ID" value="NZ_LJIW01000002.1"/>
</dbReference>
<name>A0A2J7YP42_STRMQ</name>
<dbReference type="EMBL" id="LJIW01000002">
    <property type="protein sequence ID" value="PNG89794.1"/>
    <property type="molecule type" value="Genomic_DNA"/>
</dbReference>
<evidence type="ECO:0000313" key="1">
    <source>
        <dbReference type="EMBL" id="PNG89794.1"/>
    </source>
</evidence>
<sequence>MTGTPPRTIRAVDTDRLLMLEEEAARLGFSQRLPADWLREHTEAAAVHYLFPAMEHWLSHRPEVSPQWRCELLLTVRTGEEVLSLLDVLPATFQGLPETLDATAKADIAARMKRLPTVREWAERER</sequence>
<proteinExistence type="predicted"/>
<organism evidence="1 2">
    <name type="scientific">Streptomyces malaysiensis</name>
    <dbReference type="NCBI Taxonomy" id="92644"/>
    <lineage>
        <taxon>Bacteria</taxon>
        <taxon>Bacillati</taxon>
        <taxon>Actinomycetota</taxon>
        <taxon>Actinomycetes</taxon>
        <taxon>Kitasatosporales</taxon>
        <taxon>Streptomycetaceae</taxon>
        <taxon>Streptomyces</taxon>
        <taxon>Streptomyces violaceusniger group</taxon>
    </lineage>
</organism>
<keyword evidence="2" id="KW-1185">Reference proteome</keyword>
<dbReference type="AlphaFoldDB" id="A0A2J7YP42"/>
<gene>
    <name evidence="1" type="ORF">SMF913_25259</name>
</gene>